<name>A0ABS4VXW1_9PSEU</name>
<dbReference type="InterPro" id="IPR036388">
    <property type="entry name" value="WH-like_DNA-bd_sf"/>
</dbReference>
<dbReference type="InterPro" id="IPR007630">
    <property type="entry name" value="RNA_pol_sigma70_r4"/>
</dbReference>
<accession>A0ABS4VXW1</accession>
<evidence type="ECO:0000259" key="1">
    <source>
        <dbReference type="Pfam" id="PF04545"/>
    </source>
</evidence>
<dbReference type="Gene3D" id="1.10.10.10">
    <property type="entry name" value="Winged helix-like DNA-binding domain superfamily/Winged helix DNA-binding domain"/>
    <property type="match status" value="1"/>
</dbReference>
<protein>
    <recommendedName>
        <fullName evidence="1">RNA polymerase sigma-70 region 4 domain-containing protein</fullName>
    </recommendedName>
</protein>
<sequence>MSTYTVDVNREDGLWSAIVNDLPGGAFVGLDFERFSDIRDGVQEALIDFFGTEEFALEWTFATDHRDFTRPLQEALDQAAVAERARARLDHSRREAIATMRGAGLSYQEIGDALSLSKARVSQIHHAATEAGDRSVSAAS</sequence>
<dbReference type="RefSeq" id="WP_210030426.1">
    <property type="nucleotide sequence ID" value="NZ_JAGINU010000001.1"/>
</dbReference>
<gene>
    <name evidence="2" type="ORF">JOF36_004483</name>
</gene>
<dbReference type="EMBL" id="JAGINU010000001">
    <property type="protein sequence ID" value="MBP2368787.1"/>
    <property type="molecule type" value="Genomic_DNA"/>
</dbReference>
<dbReference type="InterPro" id="IPR013324">
    <property type="entry name" value="RNA_pol_sigma_r3/r4-like"/>
</dbReference>
<keyword evidence="3" id="KW-1185">Reference proteome</keyword>
<evidence type="ECO:0000313" key="2">
    <source>
        <dbReference type="EMBL" id="MBP2368787.1"/>
    </source>
</evidence>
<dbReference type="Pfam" id="PF04545">
    <property type="entry name" value="Sigma70_r4"/>
    <property type="match status" value="1"/>
</dbReference>
<feature type="domain" description="RNA polymerase sigma-70 region 4" evidence="1">
    <location>
        <begin position="88"/>
        <end position="128"/>
    </location>
</feature>
<organism evidence="2 3">
    <name type="scientific">Pseudonocardia parietis</name>
    <dbReference type="NCBI Taxonomy" id="570936"/>
    <lineage>
        <taxon>Bacteria</taxon>
        <taxon>Bacillati</taxon>
        <taxon>Actinomycetota</taxon>
        <taxon>Actinomycetes</taxon>
        <taxon>Pseudonocardiales</taxon>
        <taxon>Pseudonocardiaceae</taxon>
        <taxon>Pseudonocardia</taxon>
    </lineage>
</organism>
<comment type="caution">
    <text evidence="2">The sequence shown here is derived from an EMBL/GenBank/DDBJ whole genome shotgun (WGS) entry which is preliminary data.</text>
</comment>
<dbReference type="Proteomes" id="UP001519295">
    <property type="component" value="Unassembled WGS sequence"/>
</dbReference>
<reference evidence="2 3" key="1">
    <citation type="submission" date="2021-03" db="EMBL/GenBank/DDBJ databases">
        <title>Sequencing the genomes of 1000 actinobacteria strains.</title>
        <authorList>
            <person name="Klenk H.-P."/>
        </authorList>
    </citation>
    <scope>NUCLEOTIDE SEQUENCE [LARGE SCALE GENOMIC DNA]</scope>
    <source>
        <strain evidence="2 3">DSM 45256</strain>
    </source>
</reference>
<proteinExistence type="predicted"/>
<dbReference type="SUPFAM" id="SSF88659">
    <property type="entry name" value="Sigma3 and sigma4 domains of RNA polymerase sigma factors"/>
    <property type="match status" value="1"/>
</dbReference>
<evidence type="ECO:0000313" key="3">
    <source>
        <dbReference type="Proteomes" id="UP001519295"/>
    </source>
</evidence>